<dbReference type="Proteomes" id="UP000698963">
    <property type="component" value="Unassembled WGS sequence"/>
</dbReference>
<sequence>YHKGSMMSMVCRAVSQIRESGKIRLFKSGHPDYGDGESLRDFVYSKDVAALMYWFMTTPSVNGIFNAGSGKARTWNALANAVFAAMGREPAIEYFDMPEHLKGKYQYFTEADMSWMRRRECPVKFHTLEEGVSDYVCRYLMQDDPYLCSL</sequence>
<dbReference type="SUPFAM" id="SSF51735">
    <property type="entry name" value="NAD(P)-binding Rossmann-fold domains"/>
    <property type="match status" value="1"/>
</dbReference>
<evidence type="ECO:0000259" key="3">
    <source>
        <dbReference type="Pfam" id="PF01370"/>
    </source>
</evidence>
<dbReference type="Gene3D" id="3.90.25.10">
    <property type="entry name" value="UDP-galactose 4-epimerase, domain 1"/>
    <property type="match status" value="1"/>
</dbReference>
<dbReference type="RefSeq" id="WP_304122632.1">
    <property type="nucleotide sequence ID" value="NZ_DYZA01000163.1"/>
</dbReference>
<evidence type="ECO:0000313" key="4">
    <source>
        <dbReference type="EMBL" id="HJD97582.1"/>
    </source>
</evidence>
<gene>
    <name evidence="4" type="ORF">K8W16_08050</name>
</gene>
<proteinExistence type="predicted"/>
<dbReference type="PANTHER" id="PTHR43103">
    <property type="entry name" value="NUCLEOSIDE-DIPHOSPHATE-SUGAR EPIMERASE"/>
    <property type="match status" value="1"/>
</dbReference>
<dbReference type="Gene3D" id="3.40.50.720">
    <property type="entry name" value="NAD(P)-binding Rossmann-like Domain"/>
    <property type="match status" value="1"/>
</dbReference>
<reference evidence="4" key="2">
    <citation type="submission" date="2021-09" db="EMBL/GenBank/DDBJ databases">
        <authorList>
            <person name="Gilroy R."/>
        </authorList>
    </citation>
    <scope>NUCLEOTIDE SEQUENCE</scope>
    <source>
        <strain evidence="4">ChiGjej2B2-19336</strain>
    </source>
</reference>
<dbReference type="EMBL" id="DYZA01000163">
    <property type="protein sequence ID" value="HJD97582.1"/>
    <property type="molecule type" value="Genomic_DNA"/>
</dbReference>
<comment type="caution">
    <text evidence="4">The sequence shown here is derived from an EMBL/GenBank/DDBJ whole genome shotgun (WGS) entry which is preliminary data.</text>
</comment>
<name>A0A921AXC6_9BACT</name>
<dbReference type="InterPro" id="IPR036291">
    <property type="entry name" value="NAD(P)-bd_dom_sf"/>
</dbReference>
<dbReference type="InterPro" id="IPR001509">
    <property type="entry name" value="Epimerase_deHydtase"/>
</dbReference>
<reference evidence="4" key="1">
    <citation type="journal article" date="2021" name="PeerJ">
        <title>Extensive microbial diversity within the chicken gut microbiome revealed by metagenomics and culture.</title>
        <authorList>
            <person name="Gilroy R."/>
            <person name="Ravi A."/>
            <person name="Getino M."/>
            <person name="Pursley I."/>
            <person name="Horton D.L."/>
            <person name="Alikhan N.F."/>
            <person name="Baker D."/>
            <person name="Gharbi K."/>
            <person name="Hall N."/>
            <person name="Watson M."/>
            <person name="Adriaenssens E.M."/>
            <person name="Foster-Nyarko E."/>
            <person name="Jarju S."/>
            <person name="Secka A."/>
            <person name="Antonio M."/>
            <person name="Oren A."/>
            <person name="Chaudhuri R.R."/>
            <person name="La Ragione R."/>
            <person name="Hildebrand F."/>
            <person name="Pallen M.J."/>
        </authorList>
    </citation>
    <scope>NUCLEOTIDE SEQUENCE</scope>
    <source>
        <strain evidence="4">ChiGjej2B2-19336</strain>
    </source>
</reference>
<dbReference type="AlphaFoldDB" id="A0A921AXC6"/>
<keyword evidence="2" id="KW-0119">Carbohydrate metabolism</keyword>
<dbReference type="PANTHER" id="PTHR43103:SF3">
    <property type="entry name" value="ADP-L-GLYCERO-D-MANNO-HEPTOSE-6-EPIMERASE"/>
    <property type="match status" value="1"/>
</dbReference>
<evidence type="ECO:0000256" key="1">
    <source>
        <dbReference type="ARBA" id="ARBA00022857"/>
    </source>
</evidence>
<accession>A0A921AXC6</accession>
<dbReference type="Pfam" id="PF01370">
    <property type="entry name" value="Epimerase"/>
    <property type="match status" value="1"/>
</dbReference>
<evidence type="ECO:0000256" key="2">
    <source>
        <dbReference type="ARBA" id="ARBA00023277"/>
    </source>
</evidence>
<feature type="domain" description="NAD-dependent epimerase/dehydratase" evidence="3">
    <location>
        <begin position="4"/>
        <end position="68"/>
    </location>
</feature>
<protein>
    <submittedName>
        <fullName evidence="4">NAD-dependent epimerase/dehydratase family protein</fullName>
    </submittedName>
</protein>
<organism evidence="4 5">
    <name type="scientific">Mailhella massiliensis</name>
    <dbReference type="NCBI Taxonomy" id="1903261"/>
    <lineage>
        <taxon>Bacteria</taxon>
        <taxon>Pseudomonadati</taxon>
        <taxon>Thermodesulfobacteriota</taxon>
        <taxon>Desulfovibrionia</taxon>
        <taxon>Desulfovibrionales</taxon>
        <taxon>Desulfovibrionaceae</taxon>
        <taxon>Mailhella</taxon>
    </lineage>
</organism>
<keyword evidence="1" id="KW-0521">NADP</keyword>
<evidence type="ECO:0000313" key="5">
    <source>
        <dbReference type="Proteomes" id="UP000698963"/>
    </source>
</evidence>
<feature type="non-terminal residue" evidence="4">
    <location>
        <position position="1"/>
    </location>
</feature>